<dbReference type="AlphaFoldDB" id="A0A5B7WYN0"/>
<feature type="transmembrane region" description="Helical" evidence="6">
    <location>
        <begin position="142"/>
        <end position="168"/>
    </location>
</feature>
<name>A0A5B7WYN0_9MICC</name>
<gene>
    <name evidence="8" type="ORF">GcLGCM259_2617</name>
</gene>
<dbReference type="SUPFAM" id="SSF103473">
    <property type="entry name" value="MFS general substrate transporter"/>
    <property type="match status" value="1"/>
</dbReference>
<feature type="transmembrane region" description="Helical" evidence="6">
    <location>
        <begin position="84"/>
        <end position="101"/>
    </location>
</feature>
<feature type="transmembrane region" description="Helical" evidence="6">
    <location>
        <begin position="265"/>
        <end position="287"/>
    </location>
</feature>
<evidence type="ECO:0000256" key="4">
    <source>
        <dbReference type="ARBA" id="ARBA00022989"/>
    </source>
</evidence>
<feature type="transmembrane region" description="Helical" evidence="6">
    <location>
        <begin position="113"/>
        <end position="130"/>
    </location>
</feature>
<evidence type="ECO:0000256" key="1">
    <source>
        <dbReference type="ARBA" id="ARBA00004651"/>
    </source>
</evidence>
<evidence type="ECO:0000256" key="3">
    <source>
        <dbReference type="ARBA" id="ARBA00022692"/>
    </source>
</evidence>
<feature type="transmembrane region" description="Helical" evidence="6">
    <location>
        <begin position="232"/>
        <end position="253"/>
    </location>
</feature>
<feature type="transmembrane region" description="Helical" evidence="6">
    <location>
        <begin position="299"/>
        <end position="321"/>
    </location>
</feature>
<dbReference type="KEGG" id="gcr:GcLGCM259_2617"/>
<dbReference type="PANTHER" id="PTHR43124">
    <property type="entry name" value="PURINE EFFLUX PUMP PBUE"/>
    <property type="match status" value="1"/>
</dbReference>
<dbReference type="PANTHER" id="PTHR43124:SF3">
    <property type="entry name" value="CHLORAMPHENICOL EFFLUX PUMP RV0191"/>
    <property type="match status" value="1"/>
</dbReference>
<evidence type="ECO:0000256" key="5">
    <source>
        <dbReference type="ARBA" id="ARBA00023136"/>
    </source>
</evidence>
<keyword evidence="4 6" id="KW-1133">Transmembrane helix</keyword>
<dbReference type="InterPro" id="IPR050189">
    <property type="entry name" value="MFS_Efflux_Transporters"/>
</dbReference>
<dbReference type="InterPro" id="IPR020846">
    <property type="entry name" value="MFS_dom"/>
</dbReference>
<evidence type="ECO:0000313" key="8">
    <source>
        <dbReference type="EMBL" id="QCY48324.1"/>
    </source>
</evidence>
<protein>
    <recommendedName>
        <fullName evidence="7">Major facilitator superfamily (MFS) profile domain-containing protein</fullName>
    </recommendedName>
</protein>
<dbReference type="GO" id="GO:0005886">
    <property type="term" value="C:plasma membrane"/>
    <property type="evidence" value="ECO:0007669"/>
    <property type="project" value="UniProtKB-SubCell"/>
</dbReference>
<accession>A0A5B7WYN0</accession>
<feature type="transmembrane region" description="Helical" evidence="6">
    <location>
        <begin position="372"/>
        <end position="389"/>
    </location>
</feature>
<evidence type="ECO:0000256" key="6">
    <source>
        <dbReference type="SAM" id="Phobius"/>
    </source>
</evidence>
<dbReference type="RefSeq" id="WP_138926913.1">
    <property type="nucleotide sequence ID" value="NZ_CP034412.1"/>
</dbReference>
<evidence type="ECO:0000259" key="7">
    <source>
        <dbReference type="PROSITE" id="PS50850"/>
    </source>
</evidence>
<comment type="subcellular location">
    <subcellularLocation>
        <location evidence="1">Cell membrane</location>
        <topology evidence="1">Multi-pass membrane protein</topology>
    </subcellularLocation>
</comment>
<evidence type="ECO:0000313" key="9">
    <source>
        <dbReference type="Proteomes" id="UP000307000"/>
    </source>
</evidence>
<reference evidence="8 9" key="1">
    <citation type="submission" date="2018-12" db="EMBL/GenBank/DDBJ databases">
        <title>Complete Genome Sequence of Glutamicibacter creatinolyticus strain LGCM259,isolated from an abscess of a 12-year-old mare in Italy.</title>
        <authorList>
            <person name="Santos R.G."/>
            <person name="Silva A.L."/>
            <person name="Seyffert N."/>
            <person name="Castro T.L.P."/>
            <person name="Attili A.R."/>
            <person name="Rifici C."/>
            <person name="Mazzullo G."/>
            <person name="Brenig B."/>
            <person name="Venanzi F."/>
            <person name="Azevedo V."/>
        </authorList>
    </citation>
    <scope>NUCLEOTIDE SEQUENCE [LARGE SCALE GENOMIC DNA]</scope>
    <source>
        <strain evidence="8 9">LGCM 259</strain>
    </source>
</reference>
<dbReference type="PROSITE" id="PS50850">
    <property type="entry name" value="MFS"/>
    <property type="match status" value="1"/>
</dbReference>
<keyword evidence="5 6" id="KW-0472">Membrane</keyword>
<dbReference type="Gene3D" id="1.20.1250.20">
    <property type="entry name" value="MFS general substrate transporter like domains"/>
    <property type="match status" value="1"/>
</dbReference>
<sequence>MRSRRYLLEYPTGARRRVYLGVVVLAVFISAFEGQLAPVLPLLLKDLGMTPAFYGSITAVSLLAGALAGYLGGEMVDRIGRVRVLIPFAFISAASCLYMAMAPDVLHFTAARISMNFVEGIAMAGTAPLIRDFTPRTGRAQAYAFWTWGPVGANFFAAAIAALTLQLFDYSWRAQIYLMAGVALLGAIIIALILRDLHPDVRRQIRDTEGAARESLSGGAGSRSSLLTSRAFWTHVLAISCLYFFLATMNAYAQLMLVEFFGFSVRMASVVAMGFWVANLGASLFFARLSDRLRVRRGMVIGGGLTAAALLATLVTVMFTWPSTPGILVMGLFVLIGGSLGAVFSPWMASFSEAIEEIHPEGHGFAFGFNDVVKNLFILTSVLFAPHVADSLGWNAWMATVLVIFCAFVAFAVLIPRHAVPALREIDAESGSNRAEVLRAAQTK</sequence>
<feature type="transmembrane region" description="Helical" evidence="6">
    <location>
        <begin position="52"/>
        <end position="72"/>
    </location>
</feature>
<feature type="transmembrane region" description="Helical" evidence="6">
    <location>
        <begin position="395"/>
        <end position="415"/>
    </location>
</feature>
<dbReference type="EMBL" id="CP034412">
    <property type="protein sequence ID" value="QCY48324.1"/>
    <property type="molecule type" value="Genomic_DNA"/>
</dbReference>
<feature type="transmembrane region" description="Helical" evidence="6">
    <location>
        <begin position="20"/>
        <end position="40"/>
    </location>
</feature>
<feature type="domain" description="Major facilitator superfamily (MFS) profile" evidence="7">
    <location>
        <begin position="14"/>
        <end position="424"/>
    </location>
</feature>
<organism evidence="8 9">
    <name type="scientific">Glutamicibacter creatinolyticus</name>
    <dbReference type="NCBI Taxonomy" id="162496"/>
    <lineage>
        <taxon>Bacteria</taxon>
        <taxon>Bacillati</taxon>
        <taxon>Actinomycetota</taxon>
        <taxon>Actinomycetes</taxon>
        <taxon>Micrococcales</taxon>
        <taxon>Micrococcaceae</taxon>
        <taxon>Glutamicibacter</taxon>
    </lineage>
</organism>
<dbReference type="GO" id="GO:0022857">
    <property type="term" value="F:transmembrane transporter activity"/>
    <property type="evidence" value="ECO:0007669"/>
    <property type="project" value="InterPro"/>
</dbReference>
<feature type="transmembrane region" description="Helical" evidence="6">
    <location>
        <begin position="174"/>
        <end position="194"/>
    </location>
</feature>
<dbReference type="InterPro" id="IPR011701">
    <property type="entry name" value="MFS"/>
</dbReference>
<proteinExistence type="predicted"/>
<evidence type="ECO:0000256" key="2">
    <source>
        <dbReference type="ARBA" id="ARBA00022475"/>
    </source>
</evidence>
<keyword evidence="3 6" id="KW-0812">Transmembrane</keyword>
<keyword evidence="2" id="KW-1003">Cell membrane</keyword>
<feature type="transmembrane region" description="Helical" evidence="6">
    <location>
        <begin position="327"/>
        <end position="351"/>
    </location>
</feature>
<dbReference type="InterPro" id="IPR036259">
    <property type="entry name" value="MFS_trans_sf"/>
</dbReference>
<keyword evidence="9" id="KW-1185">Reference proteome</keyword>
<dbReference type="Proteomes" id="UP000307000">
    <property type="component" value="Chromosome"/>
</dbReference>
<dbReference type="Pfam" id="PF07690">
    <property type="entry name" value="MFS_1"/>
    <property type="match status" value="1"/>
</dbReference>